<feature type="domain" description="Neurotransmitter-gated ion-channel ligand-binding" evidence="8">
    <location>
        <begin position="111"/>
        <end position="206"/>
    </location>
</feature>
<dbReference type="InterPro" id="IPR006202">
    <property type="entry name" value="Neur_chan_lig-bd"/>
</dbReference>
<comment type="subcellular location">
    <subcellularLocation>
        <location evidence="1">Membrane</location>
        <topology evidence="1">Multi-pass membrane protein</topology>
    </subcellularLocation>
</comment>
<dbReference type="InterPro" id="IPR036734">
    <property type="entry name" value="Neur_chan_lig-bd_sf"/>
</dbReference>
<accession>A0A835WMZ1</accession>
<feature type="transmembrane region" description="Helical" evidence="6">
    <location>
        <begin position="353"/>
        <end position="372"/>
    </location>
</feature>
<gene>
    <name evidence="10" type="ORF">HYH02_004616</name>
</gene>
<feature type="domain" description="Neurotransmitter-gated ion-channel transmembrane" evidence="9">
    <location>
        <begin position="326"/>
        <end position="405"/>
    </location>
</feature>
<keyword evidence="2 6" id="KW-0812">Transmembrane</keyword>
<evidence type="ECO:0000256" key="2">
    <source>
        <dbReference type="ARBA" id="ARBA00022692"/>
    </source>
</evidence>
<dbReference type="GO" id="GO:0005230">
    <property type="term" value="F:extracellular ligand-gated monoatomic ion channel activity"/>
    <property type="evidence" value="ECO:0007669"/>
    <property type="project" value="InterPro"/>
</dbReference>
<evidence type="ECO:0000256" key="1">
    <source>
        <dbReference type="ARBA" id="ARBA00004141"/>
    </source>
</evidence>
<dbReference type="Pfam" id="PF02932">
    <property type="entry name" value="Neur_chan_memb"/>
    <property type="match status" value="1"/>
</dbReference>
<dbReference type="SUPFAM" id="SSF63712">
    <property type="entry name" value="Nicotinic receptor ligand binding domain-like"/>
    <property type="match status" value="1"/>
</dbReference>
<feature type="transmembrane region" description="Helical" evidence="6">
    <location>
        <begin position="378"/>
        <end position="399"/>
    </location>
</feature>
<feature type="compositionally biased region" description="Low complexity" evidence="5">
    <location>
        <begin position="525"/>
        <end position="543"/>
    </location>
</feature>
<feature type="signal peptide" evidence="7">
    <location>
        <begin position="1"/>
        <end position="34"/>
    </location>
</feature>
<comment type="caution">
    <text evidence="10">The sequence shown here is derived from an EMBL/GenBank/DDBJ whole genome shotgun (WGS) entry which is preliminary data.</text>
</comment>
<proteinExistence type="predicted"/>
<dbReference type="GO" id="GO:0004888">
    <property type="term" value="F:transmembrane signaling receptor activity"/>
    <property type="evidence" value="ECO:0007669"/>
    <property type="project" value="InterPro"/>
</dbReference>
<feature type="compositionally biased region" description="Low complexity" evidence="5">
    <location>
        <begin position="647"/>
        <end position="657"/>
    </location>
</feature>
<dbReference type="OrthoDB" id="2016799at2759"/>
<protein>
    <recommendedName>
        <fullName evidence="12">Neurotransmitter-gated ion-channel ligand-binding domain-containing protein</fullName>
    </recommendedName>
</protein>
<dbReference type="SUPFAM" id="SSF90112">
    <property type="entry name" value="Neurotransmitter-gated ion-channel transmembrane pore"/>
    <property type="match status" value="1"/>
</dbReference>
<organism evidence="10 11">
    <name type="scientific">Chlamydomonas schloesseri</name>
    <dbReference type="NCBI Taxonomy" id="2026947"/>
    <lineage>
        <taxon>Eukaryota</taxon>
        <taxon>Viridiplantae</taxon>
        <taxon>Chlorophyta</taxon>
        <taxon>core chlorophytes</taxon>
        <taxon>Chlorophyceae</taxon>
        <taxon>CS clade</taxon>
        <taxon>Chlamydomonadales</taxon>
        <taxon>Chlamydomonadaceae</taxon>
        <taxon>Chlamydomonas</taxon>
    </lineage>
</organism>
<evidence type="ECO:0008006" key="12">
    <source>
        <dbReference type="Google" id="ProtNLM"/>
    </source>
</evidence>
<feature type="region of interest" description="Disordered" evidence="5">
    <location>
        <begin position="525"/>
        <end position="586"/>
    </location>
</feature>
<keyword evidence="7" id="KW-0732">Signal</keyword>
<feature type="region of interest" description="Disordered" evidence="5">
    <location>
        <begin position="622"/>
        <end position="661"/>
    </location>
</feature>
<evidence type="ECO:0000256" key="5">
    <source>
        <dbReference type="SAM" id="MobiDB-lite"/>
    </source>
</evidence>
<evidence type="ECO:0000313" key="10">
    <source>
        <dbReference type="EMBL" id="KAG2450779.1"/>
    </source>
</evidence>
<evidence type="ECO:0000256" key="4">
    <source>
        <dbReference type="ARBA" id="ARBA00023136"/>
    </source>
</evidence>
<evidence type="ECO:0000256" key="3">
    <source>
        <dbReference type="ARBA" id="ARBA00022989"/>
    </source>
</evidence>
<keyword evidence="4 6" id="KW-0472">Membrane</keyword>
<evidence type="ECO:0000256" key="6">
    <source>
        <dbReference type="SAM" id="Phobius"/>
    </source>
</evidence>
<dbReference type="AlphaFoldDB" id="A0A835WMZ1"/>
<sequence length="765" mass="78630">MAAPRAAPFLLRPAAISALLLLFCSAALLRPATAQLPYPLQGSALPAPTNSGLAGGSGNAGGGKVDVNVTALLERVYAMGADTSTYSVLSGADSCNKTCDYSGLATAGCCDTIWLPHIELLNIVTYDDSQLPRYRISANATSGTVTWSTRLVGTWYAPFDFRAYPFEHQHLLLELSIASYQAPAAGLVWEHVAKLNNTAHTKGADLAGWYVNWGKGKVYDSRGCQKDAGVAEPSYALAPFASSSGAPGAPPPPPAADAASYSSVTTGDRYVPPNPGRGTTTPGWCGTYAGAPHHLYDEARALYGPIVLVADIMIKRVSSYYVLTNLIPVLLITLVAFVVFFMPQDALGDRMSVVLTMFLSLTAMQFVFDFPPANYINALQIVVLVSYIMISIACIESLVVNRIATVNRVVSNKRTCMRKYGQMLAKGGIARDAKFGGGGKTHNAIAGGGGAVGGGRTTGRHLGGGNGGLMGGGMRRAPSVRGPADGPGGGAPPDVECGRADSALEVQQQTAQHLAFSPYASMAARGLPRPGGRAGASATPRGRLTPAGAPLRSPSNGLHHANSSAAGSASEREDAFPEPPAGPIPALAAEPTAAATVAAGAAFAGGASFAASPFASARNQPSFAAGSDAGGGGGGGGGAGDDRRSDTGSTTMSSTTTGKGGLASWRRRCAAACCGGGGIGGLLASLRALGAALAAWLVAAAHAPRQFYQQCKEDRAFAEFIAARIDKWACIICAVAYVVVISVMLWYEVQVGDHRLMMGDRPGNM</sequence>
<keyword evidence="11" id="KW-1185">Reference proteome</keyword>
<feature type="transmembrane region" description="Helical" evidence="6">
    <location>
        <begin position="320"/>
        <end position="341"/>
    </location>
</feature>
<dbReference type="Gene3D" id="1.20.58.390">
    <property type="entry name" value="Neurotransmitter-gated ion-channel transmembrane domain"/>
    <property type="match status" value="1"/>
</dbReference>
<dbReference type="InterPro" id="IPR036719">
    <property type="entry name" value="Neuro-gated_channel_TM_sf"/>
</dbReference>
<feature type="compositionally biased region" description="Gly residues" evidence="5">
    <location>
        <begin position="465"/>
        <end position="474"/>
    </location>
</feature>
<feature type="compositionally biased region" description="Gly residues" evidence="5">
    <location>
        <begin position="628"/>
        <end position="639"/>
    </location>
</feature>
<keyword evidence="3 6" id="KW-1133">Transmembrane helix</keyword>
<evidence type="ECO:0000313" key="11">
    <source>
        <dbReference type="Proteomes" id="UP000613740"/>
    </source>
</evidence>
<dbReference type="InterPro" id="IPR006201">
    <property type="entry name" value="Neur_channel"/>
</dbReference>
<feature type="transmembrane region" description="Helical" evidence="6">
    <location>
        <begin position="728"/>
        <end position="747"/>
    </location>
</feature>
<evidence type="ECO:0000259" key="8">
    <source>
        <dbReference type="Pfam" id="PF02931"/>
    </source>
</evidence>
<evidence type="ECO:0000256" key="7">
    <source>
        <dbReference type="SAM" id="SignalP"/>
    </source>
</evidence>
<dbReference type="PANTHER" id="PTHR18945">
    <property type="entry name" value="NEUROTRANSMITTER GATED ION CHANNEL"/>
    <property type="match status" value="1"/>
</dbReference>
<evidence type="ECO:0000259" key="9">
    <source>
        <dbReference type="Pfam" id="PF02932"/>
    </source>
</evidence>
<feature type="chain" id="PRO_5032365289" description="Neurotransmitter-gated ion-channel ligand-binding domain-containing protein" evidence="7">
    <location>
        <begin position="35"/>
        <end position="765"/>
    </location>
</feature>
<dbReference type="Proteomes" id="UP000613740">
    <property type="component" value="Unassembled WGS sequence"/>
</dbReference>
<dbReference type="Pfam" id="PF02931">
    <property type="entry name" value="Neur_chan_LBD"/>
    <property type="match status" value="1"/>
</dbReference>
<dbReference type="InterPro" id="IPR038050">
    <property type="entry name" value="Neuro_actylchol_rec"/>
</dbReference>
<dbReference type="InterPro" id="IPR006029">
    <property type="entry name" value="Neurotrans-gated_channel_TM"/>
</dbReference>
<reference evidence="10" key="1">
    <citation type="journal article" date="2020" name="bioRxiv">
        <title>Comparative genomics of Chlamydomonas.</title>
        <authorList>
            <person name="Craig R.J."/>
            <person name="Hasan A.R."/>
            <person name="Ness R.W."/>
            <person name="Keightley P.D."/>
        </authorList>
    </citation>
    <scope>NUCLEOTIDE SEQUENCE</scope>
    <source>
        <strain evidence="10">CCAP 11/173</strain>
    </source>
</reference>
<name>A0A835WMZ1_9CHLO</name>
<dbReference type="EMBL" id="JAEHOD010000010">
    <property type="protein sequence ID" value="KAG2450779.1"/>
    <property type="molecule type" value="Genomic_DNA"/>
</dbReference>
<feature type="region of interest" description="Disordered" evidence="5">
    <location>
        <begin position="465"/>
        <end position="497"/>
    </location>
</feature>
<dbReference type="Gene3D" id="2.70.170.10">
    <property type="entry name" value="Neurotransmitter-gated ion-channel ligand-binding domain"/>
    <property type="match status" value="1"/>
</dbReference>
<dbReference type="GO" id="GO:0016020">
    <property type="term" value="C:membrane"/>
    <property type="evidence" value="ECO:0007669"/>
    <property type="project" value="UniProtKB-SubCell"/>
</dbReference>